<proteinExistence type="predicted"/>
<protein>
    <recommendedName>
        <fullName evidence="1">Hemerythrin-like domain-containing protein</fullName>
    </recommendedName>
</protein>
<dbReference type="STRING" id="1314790.A0A1Y1WQ14"/>
<dbReference type="OrthoDB" id="9983919at2759"/>
<comment type="caution">
    <text evidence="2">The sequence shown here is derived from an EMBL/GenBank/DDBJ whole genome shotgun (WGS) entry which is preliminary data.</text>
</comment>
<dbReference type="EMBL" id="MCFE01001004">
    <property type="protein sequence ID" value="ORX75582.1"/>
    <property type="molecule type" value="Genomic_DNA"/>
</dbReference>
<organism evidence="2 3">
    <name type="scientific">Basidiobolus meristosporus CBS 931.73</name>
    <dbReference type="NCBI Taxonomy" id="1314790"/>
    <lineage>
        <taxon>Eukaryota</taxon>
        <taxon>Fungi</taxon>
        <taxon>Fungi incertae sedis</taxon>
        <taxon>Zoopagomycota</taxon>
        <taxon>Entomophthoromycotina</taxon>
        <taxon>Basidiobolomycetes</taxon>
        <taxon>Basidiobolales</taxon>
        <taxon>Basidiobolaceae</taxon>
        <taxon>Basidiobolus</taxon>
    </lineage>
</organism>
<dbReference type="Pfam" id="PF01814">
    <property type="entry name" value="Hemerythrin"/>
    <property type="match status" value="1"/>
</dbReference>
<dbReference type="PANTHER" id="PTHR35585:SF1">
    <property type="entry name" value="HHE DOMAIN PROTEIN (AFU_ORTHOLOGUE AFUA_4G00730)"/>
    <property type="match status" value="1"/>
</dbReference>
<name>A0A1Y1WQ14_9FUNG</name>
<reference evidence="2 3" key="1">
    <citation type="submission" date="2016-07" db="EMBL/GenBank/DDBJ databases">
        <title>Pervasive Adenine N6-methylation of Active Genes in Fungi.</title>
        <authorList>
            <consortium name="DOE Joint Genome Institute"/>
            <person name="Mondo S.J."/>
            <person name="Dannebaum R.O."/>
            <person name="Kuo R.C."/>
            <person name="Labutti K."/>
            <person name="Haridas S."/>
            <person name="Kuo A."/>
            <person name="Salamov A."/>
            <person name="Ahrendt S.R."/>
            <person name="Lipzen A."/>
            <person name="Sullivan W."/>
            <person name="Andreopoulos W.B."/>
            <person name="Clum A."/>
            <person name="Lindquist E."/>
            <person name="Daum C."/>
            <person name="Ramamoorthy G.K."/>
            <person name="Gryganskyi A."/>
            <person name="Culley D."/>
            <person name="Magnuson J.K."/>
            <person name="James T.Y."/>
            <person name="O'Malley M.A."/>
            <person name="Stajich J.E."/>
            <person name="Spatafora J.W."/>
            <person name="Visel A."/>
            <person name="Grigoriev I.V."/>
        </authorList>
    </citation>
    <scope>NUCLEOTIDE SEQUENCE [LARGE SCALE GENOMIC DNA]</scope>
    <source>
        <strain evidence="2 3">CBS 931.73</strain>
    </source>
</reference>
<evidence type="ECO:0000259" key="1">
    <source>
        <dbReference type="Pfam" id="PF01814"/>
    </source>
</evidence>
<keyword evidence="3" id="KW-1185">Reference proteome</keyword>
<dbReference type="AlphaFoldDB" id="A0A1Y1WQ14"/>
<sequence length="194" mass="22624">MPQRTLTEAIVHDHSEMNQYFKKYQSLASQPEEQQKWANQIIWEVARHAASEEMILYPTMEEKVANGKKLADIAREQHLQVKKDMYELDSLSTKDVDYDPKFQKMIKELFEHNDEEERLDLAEIDKVLTREESIQLAEQFENTKKISPTRPHPAAPDQPPAATVVNPITAQLDKLRDALRKFPSEEEMTEAMKM</sequence>
<evidence type="ECO:0000313" key="2">
    <source>
        <dbReference type="EMBL" id="ORX75582.1"/>
    </source>
</evidence>
<evidence type="ECO:0000313" key="3">
    <source>
        <dbReference type="Proteomes" id="UP000193498"/>
    </source>
</evidence>
<dbReference type="Proteomes" id="UP000193498">
    <property type="component" value="Unassembled WGS sequence"/>
</dbReference>
<dbReference type="InterPro" id="IPR012312">
    <property type="entry name" value="Hemerythrin-like"/>
</dbReference>
<dbReference type="InParanoid" id="A0A1Y1WQ14"/>
<dbReference type="Gene3D" id="1.20.120.520">
    <property type="entry name" value="nmb1532 protein domain like"/>
    <property type="match status" value="1"/>
</dbReference>
<gene>
    <name evidence="2" type="ORF">K493DRAFT_321674</name>
</gene>
<accession>A0A1Y1WQ14</accession>
<dbReference type="PANTHER" id="PTHR35585">
    <property type="entry name" value="HHE DOMAIN PROTEIN (AFU_ORTHOLOGUE AFUA_4G00730)"/>
    <property type="match status" value="1"/>
</dbReference>
<feature type="domain" description="Hemerythrin-like" evidence="1">
    <location>
        <begin position="6"/>
        <end position="119"/>
    </location>
</feature>